<sequence>MSPRVGFTMRLVVIVMGIVQISAWDPCPIGCQCSQYYKKVECKSPGMRKVPNDIPDYTEKLVIADGNFSSLRRENFSHFLFLRNLKELELKNCSIDFIDPNTFADLPYLTSLKLRYNNLVNLNFLEYVKTSELALDFNPLHQIDFSGFPNMKHVLTLHMNDAQLVSLNKSELTTLVNVEKLYLSNNKIQIADGSMFMHMTKLRTLSLHNNSIQMLPDSFLGVFERLGEIFLDVNPLHCNCEMTWFKDFYKESQTWANELAPSNQRRLIQATCFTPIYGHLNSINNEVIFKCQRPHMVLTTEPQTTGAGEDFTLTCIAEGDPQPRIIWTAPDKEQKVIEPSSNRTQFHNVGMWTIHDIPEEKRGHFTCTAENKAGNATSRLFIDIVHKGPVYHGGDIAGAIFGTLIITIIICAILIFLFIKYGRIKFTPGRPERDPEMVDHHTPAFGAVTHNVHKGNDTRNRVNRDDNEYIDDERTPLRPNEFDLSRENTDETSHMRPPINADDTKSEDDNTLPLKVKLSDDETRSNSIDSLPEKPKDNLDNVADIELPPKNKENSPTRDSVRDSGTYETVTPSYTPPPAMNSPEEADALDETDDDTINNSIPPSPPSSQPISPVEENANILKHRENPTYETPVSNKHKALATSTPNPPEIEHL</sequence>
<dbReference type="SUPFAM" id="SSF48726">
    <property type="entry name" value="Immunoglobulin"/>
    <property type="match status" value="1"/>
</dbReference>
<feature type="transmembrane region" description="Helical" evidence="7">
    <location>
        <begin position="396"/>
        <end position="419"/>
    </location>
</feature>
<reference evidence="9" key="1">
    <citation type="submission" date="2022-03" db="EMBL/GenBank/DDBJ databases">
        <authorList>
            <person name="Martin C."/>
        </authorList>
    </citation>
    <scope>NUCLEOTIDE SEQUENCE</scope>
</reference>
<keyword evidence="5" id="KW-0325">Glycoprotein</keyword>
<dbReference type="PROSITE" id="PS51450">
    <property type="entry name" value="LRR"/>
    <property type="match status" value="1"/>
</dbReference>
<dbReference type="InterPro" id="IPR001611">
    <property type="entry name" value="Leu-rich_rpt"/>
</dbReference>
<evidence type="ECO:0000313" key="10">
    <source>
        <dbReference type="Proteomes" id="UP000749559"/>
    </source>
</evidence>
<feature type="compositionally biased region" description="Basic and acidic residues" evidence="6">
    <location>
        <begin position="454"/>
        <end position="494"/>
    </location>
</feature>
<dbReference type="PANTHER" id="PTHR45842:SF12">
    <property type="entry name" value="KEKKON 5, ISOFORM A"/>
    <property type="match status" value="1"/>
</dbReference>
<dbReference type="EMBL" id="CAIIXF020000145">
    <property type="protein sequence ID" value="CAH1802863.1"/>
    <property type="molecule type" value="Genomic_DNA"/>
</dbReference>
<protein>
    <submittedName>
        <fullName evidence="9">Uncharacterized protein</fullName>
    </submittedName>
</protein>
<evidence type="ECO:0000256" key="1">
    <source>
        <dbReference type="ARBA" id="ARBA00022614"/>
    </source>
</evidence>
<keyword evidence="3" id="KW-0677">Repeat</keyword>
<proteinExistence type="predicted"/>
<dbReference type="Gene3D" id="2.60.40.10">
    <property type="entry name" value="Immunoglobulins"/>
    <property type="match status" value="1"/>
</dbReference>
<dbReference type="InterPro" id="IPR003598">
    <property type="entry name" value="Ig_sub2"/>
</dbReference>
<dbReference type="InterPro" id="IPR003591">
    <property type="entry name" value="Leu-rich_rpt_typical-subtyp"/>
</dbReference>
<organism evidence="9 10">
    <name type="scientific">Owenia fusiformis</name>
    <name type="common">Polychaete worm</name>
    <dbReference type="NCBI Taxonomy" id="6347"/>
    <lineage>
        <taxon>Eukaryota</taxon>
        <taxon>Metazoa</taxon>
        <taxon>Spiralia</taxon>
        <taxon>Lophotrochozoa</taxon>
        <taxon>Annelida</taxon>
        <taxon>Polychaeta</taxon>
        <taxon>Sedentaria</taxon>
        <taxon>Canalipalpata</taxon>
        <taxon>Sabellida</taxon>
        <taxon>Oweniida</taxon>
        <taxon>Oweniidae</taxon>
        <taxon>Owenia</taxon>
    </lineage>
</organism>
<gene>
    <name evidence="9" type="ORF">OFUS_LOCUS26505</name>
</gene>
<evidence type="ECO:0000256" key="3">
    <source>
        <dbReference type="ARBA" id="ARBA00022737"/>
    </source>
</evidence>
<keyword evidence="4" id="KW-1015">Disulfide bond</keyword>
<keyword evidence="7" id="KW-0812">Transmembrane</keyword>
<feature type="compositionally biased region" description="Basic and acidic residues" evidence="6">
    <location>
        <begin position="547"/>
        <end position="562"/>
    </location>
</feature>
<keyword evidence="2 8" id="KW-0732">Signal</keyword>
<dbReference type="Proteomes" id="UP000749559">
    <property type="component" value="Unassembled WGS sequence"/>
</dbReference>
<feature type="signal peptide" evidence="8">
    <location>
        <begin position="1"/>
        <end position="23"/>
    </location>
</feature>
<dbReference type="OrthoDB" id="6235769at2759"/>
<keyword evidence="7" id="KW-0472">Membrane</keyword>
<evidence type="ECO:0000256" key="8">
    <source>
        <dbReference type="SAM" id="SignalP"/>
    </source>
</evidence>
<dbReference type="Pfam" id="PF13927">
    <property type="entry name" value="Ig_3"/>
    <property type="match status" value="1"/>
</dbReference>
<dbReference type="PROSITE" id="PS50835">
    <property type="entry name" value="IG_LIKE"/>
    <property type="match status" value="1"/>
</dbReference>
<dbReference type="PANTHER" id="PTHR45842">
    <property type="entry name" value="SYNAPTIC ADHESION-LIKE MOLECULE SALM"/>
    <property type="match status" value="1"/>
</dbReference>
<dbReference type="SUPFAM" id="SSF52058">
    <property type="entry name" value="L domain-like"/>
    <property type="match status" value="1"/>
</dbReference>
<evidence type="ECO:0000313" key="9">
    <source>
        <dbReference type="EMBL" id="CAH1802863.1"/>
    </source>
</evidence>
<feature type="region of interest" description="Disordered" evidence="6">
    <location>
        <begin position="448"/>
        <end position="653"/>
    </location>
</feature>
<feature type="compositionally biased region" description="Acidic residues" evidence="6">
    <location>
        <begin position="584"/>
        <end position="596"/>
    </location>
</feature>
<evidence type="ECO:0000256" key="6">
    <source>
        <dbReference type="SAM" id="MobiDB-lite"/>
    </source>
</evidence>
<keyword evidence="1" id="KW-0433">Leucine-rich repeat</keyword>
<evidence type="ECO:0000256" key="7">
    <source>
        <dbReference type="SAM" id="Phobius"/>
    </source>
</evidence>
<evidence type="ECO:0000256" key="2">
    <source>
        <dbReference type="ARBA" id="ARBA00022729"/>
    </source>
</evidence>
<name>A0A8J1XII2_OWEFU</name>
<evidence type="ECO:0000256" key="4">
    <source>
        <dbReference type="ARBA" id="ARBA00023157"/>
    </source>
</evidence>
<dbReference type="Pfam" id="PF13855">
    <property type="entry name" value="LRR_8"/>
    <property type="match status" value="2"/>
</dbReference>
<dbReference type="SMART" id="SM00408">
    <property type="entry name" value="IGc2"/>
    <property type="match status" value="1"/>
</dbReference>
<comment type="caution">
    <text evidence="9">The sequence shown here is derived from an EMBL/GenBank/DDBJ whole genome shotgun (WGS) entry which is preliminary data.</text>
</comment>
<accession>A0A8J1XII2</accession>
<dbReference type="InterPro" id="IPR032675">
    <property type="entry name" value="LRR_dom_sf"/>
</dbReference>
<evidence type="ECO:0000256" key="5">
    <source>
        <dbReference type="ARBA" id="ARBA00023180"/>
    </source>
</evidence>
<dbReference type="SMART" id="SM00369">
    <property type="entry name" value="LRR_TYP"/>
    <property type="match status" value="3"/>
</dbReference>
<dbReference type="InterPro" id="IPR050467">
    <property type="entry name" value="LRFN"/>
</dbReference>
<dbReference type="InterPro" id="IPR036179">
    <property type="entry name" value="Ig-like_dom_sf"/>
</dbReference>
<dbReference type="InterPro" id="IPR007110">
    <property type="entry name" value="Ig-like_dom"/>
</dbReference>
<keyword evidence="7" id="KW-1133">Transmembrane helix</keyword>
<dbReference type="InterPro" id="IPR013783">
    <property type="entry name" value="Ig-like_fold"/>
</dbReference>
<dbReference type="Gene3D" id="3.80.10.10">
    <property type="entry name" value="Ribonuclease Inhibitor"/>
    <property type="match status" value="2"/>
</dbReference>
<feature type="chain" id="PRO_5043837521" evidence="8">
    <location>
        <begin position="24"/>
        <end position="653"/>
    </location>
</feature>
<dbReference type="AlphaFoldDB" id="A0A8J1XII2"/>
<keyword evidence="10" id="KW-1185">Reference proteome</keyword>